<dbReference type="GO" id="GO:0016301">
    <property type="term" value="F:kinase activity"/>
    <property type="evidence" value="ECO:0007669"/>
    <property type="project" value="UniProtKB-KW"/>
</dbReference>
<name>A0ABR2HG78_9EUKA</name>
<dbReference type="Gene3D" id="1.10.510.10">
    <property type="entry name" value="Transferase(Phosphotransferase) domain 1"/>
    <property type="match status" value="1"/>
</dbReference>
<evidence type="ECO:0000313" key="3">
    <source>
        <dbReference type="Proteomes" id="UP001470230"/>
    </source>
</evidence>
<proteinExistence type="predicted"/>
<dbReference type="PANTHER" id="PTHR44167">
    <property type="entry name" value="OVARIAN-SPECIFIC SERINE/THREONINE-PROTEIN KINASE LOK-RELATED"/>
    <property type="match status" value="1"/>
</dbReference>
<dbReference type="SUPFAM" id="SSF56112">
    <property type="entry name" value="Protein kinase-like (PK-like)"/>
    <property type="match status" value="1"/>
</dbReference>
<dbReference type="PROSITE" id="PS50011">
    <property type="entry name" value="PROTEIN_KINASE_DOM"/>
    <property type="match status" value="1"/>
</dbReference>
<dbReference type="Proteomes" id="UP001470230">
    <property type="component" value="Unassembled WGS sequence"/>
</dbReference>
<dbReference type="InterPro" id="IPR011009">
    <property type="entry name" value="Kinase-like_dom_sf"/>
</dbReference>
<comment type="caution">
    <text evidence="2">The sequence shown here is derived from an EMBL/GenBank/DDBJ whole genome shotgun (WGS) entry which is preliminary data.</text>
</comment>
<dbReference type="EMBL" id="JAPFFF010000029">
    <property type="protein sequence ID" value="KAK8846446.1"/>
    <property type="molecule type" value="Genomic_DNA"/>
</dbReference>
<organism evidence="2 3">
    <name type="scientific">Tritrichomonas musculus</name>
    <dbReference type="NCBI Taxonomy" id="1915356"/>
    <lineage>
        <taxon>Eukaryota</taxon>
        <taxon>Metamonada</taxon>
        <taxon>Parabasalia</taxon>
        <taxon>Tritrichomonadida</taxon>
        <taxon>Tritrichomonadidae</taxon>
        <taxon>Tritrichomonas</taxon>
    </lineage>
</organism>
<accession>A0ABR2HG78</accession>
<dbReference type="InterPro" id="IPR000719">
    <property type="entry name" value="Prot_kinase_dom"/>
</dbReference>
<dbReference type="Pfam" id="PF00069">
    <property type="entry name" value="Pkinase"/>
    <property type="match status" value="1"/>
</dbReference>
<reference evidence="2 3" key="1">
    <citation type="submission" date="2024-04" db="EMBL/GenBank/DDBJ databases">
        <title>Tritrichomonas musculus Genome.</title>
        <authorList>
            <person name="Alves-Ferreira E."/>
            <person name="Grigg M."/>
            <person name="Lorenzi H."/>
            <person name="Galac M."/>
        </authorList>
    </citation>
    <scope>NUCLEOTIDE SEQUENCE [LARGE SCALE GENOMIC DNA]</scope>
    <source>
        <strain evidence="2 3">EAF2021</strain>
    </source>
</reference>
<protein>
    <submittedName>
        <fullName evidence="2">Calcium calmodulin-dependent protein kinase type 1G</fullName>
    </submittedName>
</protein>
<gene>
    <name evidence="2" type="ORF">M9Y10_020468</name>
</gene>
<dbReference type="PROSITE" id="PS00109">
    <property type="entry name" value="PROTEIN_KINASE_TYR"/>
    <property type="match status" value="1"/>
</dbReference>
<keyword evidence="2" id="KW-0418">Kinase</keyword>
<dbReference type="InterPro" id="IPR008266">
    <property type="entry name" value="Tyr_kinase_AS"/>
</dbReference>
<evidence type="ECO:0000259" key="1">
    <source>
        <dbReference type="PROSITE" id="PS50011"/>
    </source>
</evidence>
<keyword evidence="2" id="KW-0808">Transferase</keyword>
<feature type="domain" description="Protein kinase" evidence="1">
    <location>
        <begin position="32"/>
        <end position="298"/>
    </location>
</feature>
<keyword evidence="3" id="KW-1185">Reference proteome</keyword>
<dbReference type="PANTHER" id="PTHR44167:SF24">
    <property type="entry name" value="SERINE_THREONINE-PROTEIN KINASE CHK2"/>
    <property type="match status" value="1"/>
</dbReference>
<sequence>MSSSNSNTEFKSIINPIINMSIELLNQSQNRYFFLQPIEIPTNNLLLYAIPTQSENKNSIYIVKSYKYEEDSRAKVDNEIKIVSKFNNDPSIIKNLDIFQDFFNGHMSKFLVMNFYQNHDIMDSGHKLIGNEWRFVSFSNEEILQIAVQSLHILKKLKDNKIVHNDIRLENFLLRSREPIVIVLTDFEFAEEIDENHLSTNSNGKPFIYPPEVLEGQPHDYSSDIWSLGVVFYQLLARTYPFYLDCEMKAKEALEMIENEYLEQDEISDIAFQVVSCMLEKNPNDRITVEKALESEWLANVQMADVSKFTDIEFDVKQKQTKIEKEMSYPDKYDNH</sequence>
<evidence type="ECO:0000313" key="2">
    <source>
        <dbReference type="EMBL" id="KAK8846446.1"/>
    </source>
</evidence>